<keyword evidence="1" id="KW-1133">Transmembrane helix</keyword>
<keyword evidence="1" id="KW-0472">Membrane</keyword>
<reference evidence="2" key="1">
    <citation type="journal article" date="2021" name="Proc. Natl. Acad. Sci. U.S.A.">
        <title>A Catalog of Tens of Thousands of Viruses from Human Metagenomes Reveals Hidden Associations with Chronic Diseases.</title>
        <authorList>
            <person name="Tisza M.J."/>
            <person name="Buck C.B."/>
        </authorList>
    </citation>
    <scope>NUCLEOTIDE SEQUENCE</scope>
    <source>
        <strain evidence="2">CtWhx86</strain>
    </source>
</reference>
<evidence type="ECO:0000256" key="1">
    <source>
        <dbReference type="SAM" id="Phobius"/>
    </source>
</evidence>
<keyword evidence="1" id="KW-0812">Transmembrane</keyword>
<protein>
    <submittedName>
        <fullName evidence="2">Uncharacterized protein</fullName>
    </submittedName>
</protein>
<proteinExistence type="predicted"/>
<dbReference type="EMBL" id="BK015702">
    <property type="protein sequence ID" value="DAE20865.1"/>
    <property type="molecule type" value="Genomic_DNA"/>
</dbReference>
<name>A0A8S5QPY7_9CAUD</name>
<evidence type="ECO:0000313" key="2">
    <source>
        <dbReference type="EMBL" id="DAE20865.1"/>
    </source>
</evidence>
<accession>A0A8S5QPY7</accession>
<feature type="transmembrane region" description="Helical" evidence="1">
    <location>
        <begin position="12"/>
        <end position="32"/>
    </location>
</feature>
<sequence>MNTLQVFRLSVYINLCLKMAMANQLYLLTAIFKYL</sequence>
<organism evidence="2">
    <name type="scientific">Siphoviridae sp. ctWhx86</name>
    <dbReference type="NCBI Taxonomy" id="2826362"/>
    <lineage>
        <taxon>Viruses</taxon>
        <taxon>Duplodnaviria</taxon>
        <taxon>Heunggongvirae</taxon>
        <taxon>Uroviricota</taxon>
        <taxon>Caudoviricetes</taxon>
    </lineage>
</organism>